<sequence length="79" mass="8765">MIESDADVPLLPFDGIPIDLPTWSLRLDDVVGLEIVSEVSFVFSVVVSLQVVHDVRILRSGIDDLDYFAIVEINPRVNA</sequence>
<dbReference type="AlphaFoldDB" id="L9VP08"/>
<evidence type="ECO:0000313" key="2">
    <source>
        <dbReference type="Proteomes" id="UP000011645"/>
    </source>
</evidence>
<dbReference type="EMBL" id="AOHV01000019">
    <property type="protein sequence ID" value="ELY38791.1"/>
    <property type="molecule type" value="Genomic_DNA"/>
</dbReference>
<evidence type="ECO:0000313" key="1">
    <source>
        <dbReference type="EMBL" id="ELY38791.1"/>
    </source>
</evidence>
<proteinExistence type="predicted"/>
<gene>
    <name evidence="1" type="ORF">C497_06399</name>
</gene>
<organism evidence="1 2">
    <name type="scientific">Halalkalicoccus jeotgali (strain DSM 18796 / CECT 7217 / JCM 14584 / KCTC 4019 / B3)</name>
    <dbReference type="NCBI Taxonomy" id="795797"/>
    <lineage>
        <taxon>Archaea</taxon>
        <taxon>Methanobacteriati</taxon>
        <taxon>Methanobacteriota</taxon>
        <taxon>Stenosarchaea group</taxon>
        <taxon>Halobacteria</taxon>
        <taxon>Halobacteriales</taxon>
        <taxon>Halococcaceae</taxon>
        <taxon>Halalkalicoccus</taxon>
    </lineage>
</organism>
<name>L9VP08_HALJB</name>
<keyword evidence="2" id="KW-1185">Reference proteome</keyword>
<protein>
    <submittedName>
        <fullName evidence="1">Uncharacterized protein</fullName>
    </submittedName>
</protein>
<comment type="caution">
    <text evidence="1">The sequence shown here is derived from an EMBL/GenBank/DDBJ whole genome shotgun (WGS) entry which is preliminary data.</text>
</comment>
<reference evidence="1 2" key="1">
    <citation type="journal article" date="2014" name="PLoS Genet.">
        <title>Phylogenetically driven sequencing of extremely halophilic archaea reveals strategies for static and dynamic osmo-response.</title>
        <authorList>
            <person name="Becker E.A."/>
            <person name="Seitzer P.M."/>
            <person name="Tritt A."/>
            <person name="Larsen D."/>
            <person name="Krusor M."/>
            <person name="Yao A.I."/>
            <person name="Wu D."/>
            <person name="Madern D."/>
            <person name="Eisen J.A."/>
            <person name="Darling A.E."/>
            <person name="Facciotti M.T."/>
        </authorList>
    </citation>
    <scope>NUCLEOTIDE SEQUENCE [LARGE SCALE GENOMIC DNA]</scope>
    <source>
        <strain evidence="2">DSM 18796 / CECT 7217 / JCM 14584 / KCTC 4019 / B3</strain>
    </source>
</reference>
<dbReference type="Proteomes" id="UP000011645">
    <property type="component" value="Unassembled WGS sequence"/>
</dbReference>
<accession>L9VP08</accession>